<dbReference type="Gene3D" id="3.40.50.620">
    <property type="entry name" value="HUPs"/>
    <property type="match status" value="1"/>
</dbReference>
<dbReference type="EMBL" id="BARV01029462">
    <property type="protein sequence ID" value="GAI44923.1"/>
    <property type="molecule type" value="Genomic_DNA"/>
</dbReference>
<proteinExistence type="predicted"/>
<comment type="caution">
    <text evidence="1">The sequence shown here is derived from an EMBL/GenBank/DDBJ whole genome shotgun (WGS) entry which is preliminary data.</text>
</comment>
<name>X1NMT2_9ZZZZ</name>
<protein>
    <recommendedName>
        <fullName evidence="2">UspA domain-containing protein</fullName>
    </recommendedName>
</protein>
<dbReference type="AlphaFoldDB" id="X1NMT2"/>
<evidence type="ECO:0000313" key="1">
    <source>
        <dbReference type="EMBL" id="GAI44923.1"/>
    </source>
</evidence>
<reference evidence="1" key="1">
    <citation type="journal article" date="2014" name="Front. Microbiol.">
        <title>High frequency of phylogenetically diverse reductive dehalogenase-homologous genes in deep subseafloor sedimentary metagenomes.</title>
        <authorList>
            <person name="Kawai M."/>
            <person name="Futagami T."/>
            <person name="Toyoda A."/>
            <person name="Takaki Y."/>
            <person name="Nishi S."/>
            <person name="Hori S."/>
            <person name="Arai W."/>
            <person name="Tsubouchi T."/>
            <person name="Morono Y."/>
            <person name="Uchiyama I."/>
            <person name="Ito T."/>
            <person name="Fujiyama A."/>
            <person name="Inagaki F."/>
            <person name="Takami H."/>
        </authorList>
    </citation>
    <scope>NUCLEOTIDE SEQUENCE</scope>
    <source>
        <strain evidence="1">Expedition CK06-06</strain>
    </source>
</reference>
<sequence>MNSANTIRLEIAPLSLDHVIVGVEINEADNVIFSYLSSLLEYIPCKKITYLHVVPSLPMVDVLPYEGMEDVVLDSTWIQSLENKIQQYIPKKLSAIQSTIRIREGSPLEEILKEANGKSNALFVIGQESDKHQHDI</sequence>
<dbReference type="SUPFAM" id="SSF52402">
    <property type="entry name" value="Adenine nucleotide alpha hydrolases-like"/>
    <property type="match status" value="1"/>
</dbReference>
<feature type="non-terminal residue" evidence="1">
    <location>
        <position position="136"/>
    </location>
</feature>
<evidence type="ECO:0008006" key="2">
    <source>
        <dbReference type="Google" id="ProtNLM"/>
    </source>
</evidence>
<dbReference type="InterPro" id="IPR014729">
    <property type="entry name" value="Rossmann-like_a/b/a_fold"/>
</dbReference>
<gene>
    <name evidence="1" type="ORF">S06H3_46973</name>
</gene>
<accession>X1NMT2</accession>
<organism evidence="1">
    <name type="scientific">marine sediment metagenome</name>
    <dbReference type="NCBI Taxonomy" id="412755"/>
    <lineage>
        <taxon>unclassified sequences</taxon>
        <taxon>metagenomes</taxon>
        <taxon>ecological metagenomes</taxon>
    </lineage>
</organism>